<feature type="transmembrane region" description="Helical" evidence="1">
    <location>
        <begin position="21"/>
        <end position="42"/>
    </location>
</feature>
<dbReference type="RefSeq" id="WP_140990581.1">
    <property type="nucleotide sequence ID" value="NZ_VHIQ01000005.1"/>
</dbReference>
<dbReference type="InterPro" id="IPR045749">
    <property type="entry name" value="DUF6090"/>
</dbReference>
<name>A0A506PGX1_9FLAO</name>
<keyword evidence="1" id="KW-0472">Membrane</keyword>
<evidence type="ECO:0000256" key="1">
    <source>
        <dbReference type="SAM" id="Phobius"/>
    </source>
</evidence>
<keyword evidence="3" id="KW-1185">Reference proteome</keyword>
<keyword evidence="1" id="KW-1133">Transmembrane helix</keyword>
<dbReference type="AlphaFoldDB" id="A0A506PGX1"/>
<evidence type="ECO:0000313" key="3">
    <source>
        <dbReference type="Proteomes" id="UP000317332"/>
    </source>
</evidence>
<protein>
    <submittedName>
        <fullName evidence="2">Uncharacterized protein</fullName>
    </submittedName>
</protein>
<evidence type="ECO:0000313" key="2">
    <source>
        <dbReference type="EMBL" id="TPV32834.1"/>
    </source>
</evidence>
<dbReference type="Pfam" id="PF19578">
    <property type="entry name" value="DUF6090"/>
    <property type="match status" value="1"/>
</dbReference>
<dbReference type="Proteomes" id="UP000317332">
    <property type="component" value="Unassembled WGS sequence"/>
</dbReference>
<accession>A0A506PGX1</accession>
<dbReference type="OrthoDB" id="821805at2"/>
<reference evidence="2 3" key="1">
    <citation type="submission" date="2019-06" db="EMBL/GenBank/DDBJ databases">
        <title>Flavobacteriaceae Paucihalobacterium erythroidium CWB-1, complete genome.</title>
        <authorList>
            <person name="Wu S."/>
        </authorList>
    </citation>
    <scope>NUCLEOTIDE SEQUENCE [LARGE SCALE GENOMIC DNA]</scope>
    <source>
        <strain evidence="2 3">CWB-1</strain>
    </source>
</reference>
<organism evidence="2 3">
    <name type="scientific">Paucihalobacter ruber</name>
    <dbReference type="NCBI Taxonomy" id="2567861"/>
    <lineage>
        <taxon>Bacteria</taxon>
        <taxon>Pseudomonadati</taxon>
        <taxon>Bacteroidota</taxon>
        <taxon>Flavobacteriia</taxon>
        <taxon>Flavobacteriales</taxon>
        <taxon>Flavobacteriaceae</taxon>
        <taxon>Paucihalobacter</taxon>
    </lineage>
</organism>
<proteinExistence type="predicted"/>
<dbReference type="EMBL" id="VHIQ01000005">
    <property type="protein sequence ID" value="TPV32834.1"/>
    <property type="molecule type" value="Genomic_DNA"/>
</dbReference>
<sequence>MIKVFRKIRYNLMETGKTGKYIKYAIGEIVLVVIGILIALQINNWNESQKERKEEQKALLNLKQDFEYNYRLLDSFINLQVENNKSHFWILNHTGKKPKPKTEKEFNIKLNEVYNNPTFHPRIGYLTELLSSGRIGIIKNETLRNVLISWQPALERIKYREMIRDKDLVSITDIIKEKGSWLNLDEASSSETVKRNRFPKSGFDVDNRKLLDELAFENAIENAVYSNDLVLIIQKNALDIVKTIVTLIDDDLEK</sequence>
<keyword evidence="1" id="KW-0812">Transmembrane</keyword>
<gene>
    <name evidence="2" type="ORF">FJ651_11025</name>
</gene>
<comment type="caution">
    <text evidence="2">The sequence shown here is derived from an EMBL/GenBank/DDBJ whole genome shotgun (WGS) entry which is preliminary data.</text>
</comment>